<dbReference type="Proteomes" id="UP001059934">
    <property type="component" value="Chromosome"/>
</dbReference>
<dbReference type="SUPFAM" id="SSF48452">
    <property type="entry name" value="TPR-like"/>
    <property type="match status" value="1"/>
</dbReference>
<evidence type="ECO:0000313" key="5">
    <source>
        <dbReference type="EMBL" id="UVW33857.1"/>
    </source>
</evidence>
<dbReference type="Gene3D" id="1.20.58.2200">
    <property type="match status" value="1"/>
</dbReference>
<evidence type="ECO:0000256" key="3">
    <source>
        <dbReference type="SAM" id="Phobius"/>
    </source>
</evidence>
<dbReference type="InterPro" id="IPR038440">
    <property type="entry name" value="FimV_C_sf"/>
</dbReference>
<protein>
    <recommendedName>
        <fullName evidence="4">FimV N-terminal domain-containing protein</fullName>
    </recommendedName>
</protein>
<keyword evidence="1" id="KW-0175">Coiled coil</keyword>
<feature type="region of interest" description="Disordered" evidence="2">
    <location>
        <begin position="640"/>
        <end position="700"/>
    </location>
</feature>
<name>A0ABY5TJA0_9GAMM</name>
<reference evidence="5" key="1">
    <citation type="submission" date="2022-08" db="EMBL/GenBank/DDBJ databases">
        <title>Catabolic pathway analysis in culturable SAR92 clade bacteria reveals their overlooked roles in DMSP degradation in coastal seas.</title>
        <authorList>
            <person name="He X."/>
            <person name="Zhang X."/>
            <person name="Zhang Y."/>
        </authorList>
    </citation>
    <scope>NUCLEOTIDE SEQUENCE</scope>
    <source>
        <strain evidence="5">H455</strain>
    </source>
</reference>
<feature type="transmembrane region" description="Helical" evidence="3">
    <location>
        <begin position="30"/>
        <end position="51"/>
    </location>
</feature>
<dbReference type="InterPro" id="IPR011990">
    <property type="entry name" value="TPR-like_helical_dom_sf"/>
</dbReference>
<evidence type="ECO:0000313" key="6">
    <source>
        <dbReference type="Proteomes" id="UP001059934"/>
    </source>
</evidence>
<feature type="coiled-coil region" evidence="1">
    <location>
        <begin position="358"/>
        <end position="406"/>
    </location>
</feature>
<keyword evidence="3" id="KW-1133">Transmembrane helix</keyword>
<dbReference type="NCBIfam" id="TIGR03505">
    <property type="entry name" value="FimV_core"/>
    <property type="match status" value="1"/>
</dbReference>
<evidence type="ECO:0000256" key="1">
    <source>
        <dbReference type="SAM" id="Coils"/>
    </source>
</evidence>
<feature type="transmembrane region" description="Helical" evidence="3">
    <location>
        <begin position="432"/>
        <end position="450"/>
    </location>
</feature>
<keyword evidence="3" id="KW-0812">Transmembrane</keyword>
<dbReference type="Gene3D" id="1.25.40.10">
    <property type="entry name" value="Tetratricopeptide repeat domain"/>
    <property type="match status" value="1"/>
</dbReference>
<dbReference type="InterPro" id="IPR057840">
    <property type="entry name" value="FimV_N"/>
</dbReference>
<dbReference type="NCBIfam" id="TIGR03504">
    <property type="entry name" value="FimV_Cterm"/>
    <property type="match status" value="1"/>
</dbReference>
<evidence type="ECO:0000259" key="4">
    <source>
        <dbReference type="Pfam" id="PF25800"/>
    </source>
</evidence>
<evidence type="ECO:0000256" key="2">
    <source>
        <dbReference type="SAM" id="MobiDB-lite"/>
    </source>
</evidence>
<sequence length="839" mass="90031">MQNYIYKSIHDLIQTPKTQLIGNLLGQFKLVIAATVIALSALMATASAHAVGLGEITVNSSLNEPLAANIQIINSDGLQDNQVLVSLASAEAFERAGMSRDFFLSRLQFSLGRDSTNQRIIKITTDQPVVEPYLDFLVQLQWPEGRVMRSYTLLLDLPIYRDEQSAAVVIAPPVTSNPTTQSIIQSAKAEKTAIGSAALDRAALSGDQHQVILGDTLWNVAERLRPRGATVLQTMDSLYQQNTNAFSDGDANRLMRGAVLRLPSLDQIRQQAGDMVASQIGLVAPAEPDDAATSNDDIEIIYRDEYGSDSELEPSFGEETDARLQLVSASGDSSEAGASLDSEAGSDSGSGSLVGETVQQLSSELAVANDEVNKFQLENSELRQRLALLEAQVATMAELVEQAQKQADLDRAATVPVKAESNLSATLLAVPAYFWGLISAIVLLLLVFIMRRSSSSRNNDALGDLPMASYENYDSGTPNKATAAATLHELDDLELDPEDDLFDESDTEIFDGIEEAVGEDVFDMMVEAVAEAEVYLSLGNTPQAIQVLEDARAKDPADAGSRLKLMEILFREGRNDELSALYDEILLTEDSPAIEMAAIIAGPQGGAKTGLEENDSDLGSGSELSSLEHADVEGLELGAINSPKTSESPEQIEVPDVKNNPEPAESLQPVESTESVETDLNEPGSSSTDTQPPELKDLGFSDLDLETFELDDLDIDSLDIQDFDIELEDLPEAVKNDSDSASSGTEDSAGLQLPGGEDLDDILADFAAESAVEDESEGDAFSALDDINSLDSAEIKLDLAKTYVEMGDPEGAKEILEELLGEADEEGKTKAQALLDSLK</sequence>
<dbReference type="EMBL" id="CP103416">
    <property type="protein sequence ID" value="UVW33857.1"/>
    <property type="molecule type" value="Genomic_DNA"/>
</dbReference>
<feature type="domain" description="FimV N-terminal" evidence="4">
    <location>
        <begin position="51"/>
        <end position="158"/>
    </location>
</feature>
<feature type="region of interest" description="Disordered" evidence="2">
    <location>
        <begin position="328"/>
        <end position="353"/>
    </location>
</feature>
<keyword evidence="6" id="KW-1185">Reference proteome</keyword>
<organism evidence="5 6">
    <name type="scientific">SAR92 clade bacterium H455</name>
    <dbReference type="NCBI Taxonomy" id="2974818"/>
    <lineage>
        <taxon>Bacteria</taxon>
        <taxon>Pseudomonadati</taxon>
        <taxon>Pseudomonadota</taxon>
        <taxon>Gammaproteobacteria</taxon>
        <taxon>Cellvibrionales</taxon>
        <taxon>Porticoccaceae</taxon>
        <taxon>SAR92 clade</taxon>
    </lineage>
</organism>
<accession>A0ABY5TJA0</accession>
<gene>
    <name evidence="5" type="ORF">NYF23_07355</name>
</gene>
<dbReference type="InterPro" id="IPR020012">
    <property type="entry name" value="LysM_FimV"/>
</dbReference>
<dbReference type="Pfam" id="PF25800">
    <property type="entry name" value="FimV_N"/>
    <property type="match status" value="1"/>
</dbReference>
<feature type="region of interest" description="Disordered" evidence="2">
    <location>
        <begin position="729"/>
        <end position="757"/>
    </location>
</feature>
<keyword evidence="3" id="KW-0472">Membrane</keyword>
<dbReference type="InterPro" id="IPR020011">
    <property type="entry name" value="FimV_C"/>
</dbReference>
<proteinExistence type="predicted"/>